<dbReference type="Gene3D" id="1.10.4100.10">
    <property type="entry name" value="2-methylcitrate dehydratase PrpD"/>
    <property type="match status" value="1"/>
</dbReference>
<feature type="domain" description="MmgE/PrpD C-terminal" evidence="3">
    <location>
        <begin position="256"/>
        <end position="425"/>
    </location>
</feature>
<dbReference type="InterPro" id="IPR042188">
    <property type="entry name" value="MmgE/PrpD_sf_2"/>
</dbReference>
<evidence type="ECO:0000313" key="5">
    <source>
        <dbReference type="Proteomes" id="UP001607157"/>
    </source>
</evidence>
<sequence>MSMIIDFLHDTRHGDLPQDVRRHARRWLLDLVGVAAGGATTDLSRIIRDHAAMQFGAGARGARMLFDGRIVSPAGAALAGGMTIDALDGHDGHKLTKGHVGCGVLPALLALSEAEGETRGDAFLTALALGYEIGTRAGIALHRTAPDYHTSGAWVALACAALGARALRLDAGRTRHAIGIAEYHGPRSQMMRCIDHPTMLKDGSGWGAMTGVSAAYLAADGFTGAPAITAEGADVADLWADLGSNWRISEQYFKPWPICRWAQSAVRAILDLRAEHGLTSPDVERIEIATFHESHRLAARSPSSTEEAQYSTSFPAAAAMVRGTVGPDEVSASAFADPEILRLSQGMIVIEAPEYNAAFPARRIAHVTLVLRDGRRLVSPPTEAPGDPEAPIADADLRAKFHGWAGPLLGASRAGAIEAAVDTIENTPWTRLGDLILAPLDAPGTAGRDTITNHAARHPAQGGADEIELEREA</sequence>
<dbReference type="Pfam" id="PF19305">
    <property type="entry name" value="MmgE_PrpD_C"/>
    <property type="match status" value="1"/>
</dbReference>
<keyword evidence="5" id="KW-1185">Reference proteome</keyword>
<dbReference type="Proteomes" id="UP001607157">
    <property type="component" value="Unassembled WGS sequence"/>
</dbReference>
<dbReference type="SUPFAM" id="SSF103378">
    <property type="entry name" value="2-methylcitrate dehydratase PrpD"/>
    <property type="match status" value="1"/>
</dbReference>
<dbReference type="InterPro" id="IPR005656">
    <property type="entry name" value="MmgE_PrpD"/>
</dbReference>
<comment type="similarity">
    <text evidence="1">Belongs to the PrpD family.</text>
</comment>
<dbReference type="InterPro" id="IPR036148">
    <property type="entry name" value="MmgE/PrpD_sf"/>
</dbReference>
<dbReference type="EMBL" id="JBIHMM010000001">
    <property type="protein sequence ID" value="MFH0253013.1"/>
    <property type="molecule type" value="Genomic_DNA"/>
</dbReference>
<comment type="caution">
    <text evidence="4">The sequence shown here is derived from an EMBL/GenBank/DDBJ whole genome shotgun (WGS) entry which is preliminary data.</text>
</comment>
<dbReference type="RefSeq" id="WP_377168516.1">
    <property type="nucleotide sequence ID" value="NZ_JBHTJC010000001.1"/>
</dbReference>
<dbReference type="InterPro" id="IPR045336">
    <property type="entry name" value="MmgE_PrpD_N"/>
</dbReference>
<dbReference type="Gene3D" id="3.30.1330.120">
    <property type="entry name" value="2-methylcitrate dehydratase PrpD"/>
    <property type="match status" value="1"/>
</dbReference>
<dbReference type="PANTHER" id="PTHR16943">
    <property type="entry name" value="2-METHYLCITRATE DEHYDRATASE-RELATED"/>
    <property type="match status" value="1"/>
</dbReference>
<feature type="domain" description="MmgE/PrpD N-terminal" evidence="2">
    <location>
        <begin position="4"/>
        <end position="232"/>
    </location>
</feature>
<accession>A0ABW7I4C3</accession>
<gene>
    <name evidence="4" type="ORF">ACGRVM_03860</name>
</gene>
<dbReference type="InterPro" id="IPR045337">
    <property type="entry name" value="MmgE_PrpD_C"/>
</dbReference>
<dbReference type="Pfam" id="PF03972">
    <property type="entry name" value="MmgE_PrpD_N"/>
    <property type="match status" value="1"/>
</dbReference>
<name>A0ABW7I4C3_9RHOB</name>
<dbReference type="InterPro" id="IPR042183">
    <property type="entry name" value="MmgE/PrpD_sf_1"/>
</dbReference>
<evidence type="ECO:0000259" key="2">
    <source>
        <dbReference type="Pfam" id="PF03972"/>
    </source>
</evidence>
<evidence type="ECO:0000313" key="4">
    <source>
        <dbReference type="EMBL" id="MFH0253013.1"/>
    </source>
</evidence>
<reference evidence="4 5" key="1">
    <citation type="submission" date="2024-10" db="EMBL/GenBank/DDBJ databases">
        <authorList>
            <person name="Yang X.-N."/>
        </authorList>
    </citation>
    <scope>NUCLEOTIDE SEQUENCE [LARGE SCALE GENOMIC DNA]</scope>
    <source>
        <strain evidence="4 5">CAU 1059</strain>
    </source>
</reference>
<organism evidence="4 5">
    <name type="scientific">Roseovarius aquimarinus</name>
    <dbReference type="NCBI Taxonomy" id="1229156"/>
    <lineage>
        <taxon>Bacteria</taxon>
        <taxon>Pseudomonadati</taxon>
        <taxon>Pseudomonadota</taxon>
        <taxon>Alphaproteobacteria</taxon>
        <taxon>Rhodobacterales</taxon>
        <taxon>Roseobacteraceae</taxon>
        <taxon>Roseovarius</taxon>
    </lineage>
</organism>
<proteinExistence type="inferred from homology"/>
<evidence type="ECO:0000256" key="1">
    <source>
        <dbReference type="ARBA" id="ARBA00006174"/>
    </source>
</evidence>
<protein>
    <submittedName>
        <fullName evidence="4">MmgE/PrpD family protein</fullName>
    </submittedName>
</protein>
<dbReference type="PANTHER" id="PTHR16943:SF8">
    <property type="entry name" value="2-METHYLCITRATE DEHYDRATASE"/>
    <property type="match status" value="1"/>
</dbReference>
<evidence type="ECO:0000259" key="3">
    <source>
        <dbReference type="Pfam" id="PF19305"/>
    </source>
</evidence>